<accession>A0ACC4E4V1</accession>
<gene>
    <name evidence="1" type="ORF">ACCO45_000668</name>
</gene>
<comment type="caution">
    <text evidence="1">The sequence shown here is derived from an EMBL/GenBank/DDBJ whole genome shotgun (WGS) entry which is preliminary data.</text>
</comment>
<keyword evidence="2" id="KW-1185">Reference proteome</keyword>
<proteinExistence type="predicted"/>
<organism evidence="1 2">
    <name type="scientific">Purpureocillium lilacinum</name>
    <name type="common">Paecilomyces lilacinus</name>
    <dbReference type="NCBI Taxonomy" id="33203"/>
    <lineage>
        <taxon>Eukaryota</taxon>
        <taxon>Fungi</taxon>
        <taxon>Dikarya</taxon>
        <taxon>Ascomycota</taxon>
        <taxon>Pezizomycotina</taxon>
        <taxon>Sordariomycetes</taxon>
        <taxon>Hypocreomycetidae</taxon>
        <taxon>Hypocreales</taxon>
        <taxon>Ophiocordycipitaceae</taxon>
        <taxon>Purpureocillium</taxon>
    </lineage>
</organism>
<evidence type="ECO:0000313" key="2">
    <source>
        <dbReference type="Proteomes" id="UP001638806"/>
    </source>
</evidence>
<sequence>MVASKNGSLASTLLLVVANLLIPMSVIVFATGFFPYKPFIPGLAEYESLEYGPPPKPPFDKMVFMVADALRSDFVYAEDSGFQFTQSPDSLIRDGAAIPFTANARSPTVTMPRIKSITTGSIPSFVDLILNIDEGDTSSSLAAQDTWLAQLKAAGMGKLLMYGDDTWLKLFPDTFDRHDGTSSFFVADFTEVDNNVTRNIAGELANKDWGLMVLHYLGLDHIGHKSGPRSSNMVPKQREMDGIVQTLYEAIESKDHLKSTLLVVCGDHGMNDAGNHGASSPGETSPALVFLSPKFRGIAKQVQAPAKPKDEFDYYTMVEHASDKVQILIRNARQILGIVTAAFGETLFTGDAASGSRDPCALEATDINELACEWQRISRQAPAMAASAAVEEDWLAATSSWLRKAQDLMSSMASNYDMSRLFAGQGLAIIATVASVMAAYLHGAHQSGIAVPLVLMTVSYGIMMFASSYVEEEQHFWYWASTIWLAWLGARAIKGAQPRTETAQAECILMINLEPDRAKFAGEPDTVKLLLAPNPQLLWTLICLAYVLAAFQTLSNLSALPFILATSATSVLVSAVFAFKLAFTAEDAPELVTGFAKTLNGRFEGQSLLSRARMVFAVISLLAVFAVYQSSKGGCHAQSSGTSPSVHARKPSGDAAATDNGTSARLLHHLYTLLAMTQSRATNIPLLLLFTVLFQCLASLDLSVVEITTSSLLLQYASFFAAGGSNAISSVDLSSAYNGVGGFNVVAVGVLTFVSNWAGPIFWTSATNLLLLQKRSRGGDAGGDVLRRHLILLTAFTTASVAFVMAACTALRTHLFIWTVFSPKYLYSMAWSLGQHLVINVVGQPVPNVHKYTHTSHHNVSNILNLGILVIRQQLVNKRLLVLFLGHNGPLAVFLLFLDPRLLHDRLVLSGVPVRKDRNATACAPLGGHLLIEAIDNLA</sequence>
<name>A0ACC4E4V1_PURLI</name>
<protein>
    <submittedName>
        <fullName evidence="1">Uncharacterized protein</fullName>
    </submittedName>
</protein>
<evidence type="ECO:0000313" key="1">
    <source>
        <dbReference type="EMBL" id="KAL3963664.1"/>
    </source>
</evidence>
<reference evidence="1" key="1">
    <citation type="submission" date="2024-12" db="EMBL/GenBank/DDBJ databases">
        <title>Comparative genomics and development of molecular markers within Purpureocillium lilacinum and among Purpureocillium species.</title>
        <authorList>
            <person name="Yeh Z.-Y."/>
            <person name="Ni N.-T."/>
            <person name="Lo P.-H."/>
            <person name="Mushyakhwo K."/>
            <person name="Lin C.-F."/>
            <person name="Nai Y.-S."/>
        </authorList>
    </citation>
    <scope>NUCLEOTIDE SEQUENCE</scope>
    <source>
        <strain evidence="1">NCHU-NPUST-175</strain>
    </source>
</reference>
<dbReference type="Proteomes" id="UP001638806">
    <property type="component" value="Unassembled WGS sequence"/>
</dbReference>
<dbReference type="EMBL" id="JBGNUJ010000002">
    <property type="protein sequence ID" value="KAL3963664.1"/>
    <property type="molecule type" value="Genomic_DNA"/>
</dbReference>